<dbReference type="PANTHER" id="PTHR35038">
    <property type="entry name" value="DISSIMILATORY SULFITE REDUCTASE SIRA"/>
    <property type="match status" value="1"/>
</dbReference>
<keyword evidence="6" id="KW-0249">Electron transport</keyword>
<dbReference type="GO" id="GO:0030313">
    <property type="term" value="C:cell envelope"/>
    <property type="evidence" value="ECO:0007669"/>
    <property type="project" value="UniProtKB-SubCell"/>
</dbReference>
<evidence type="ECO:0000256" key="6">
    <source>
        <dbReference type="ARBA" id="ARBA00022982"/>
    </source>
</evidence>
<keyword evidence="5" id="KW-0732">Signal</keyword>
<dbReference type="PROSITE" id="PS50853">
    <property type="entry name" value="FN3"/>
    <property type="match status" value="1"/>
</dbReference>
<evidence type="ECO:0000256" key="2">
    <source>
        <dbReference type="ARBA" id="ARBA00022448"/>
    </source>
</evidence>
<dbReference type="InterPro" id="IPR054337">
    <property type="entry name" value="Mtrc-MtrF-like_dom_II/IV"/>
</dbReference>
<evidence type="ECO:0000256" key="4">
    <source>
        <dbReference type="ARBA" id="ARBA00022723"/>
    </source>
</evidence>
<dbReference type="InterPro" id="IPR012286">
    <property type="entry name" value="Tetrahaem_cytochrome"/>
</dbReference>
<dbReference type="InterPro" id="IPR013783">
    <property type="entry name" value="Ig-like_fold"/>
</dbReference>
<dbReference type="PANTHER" id="PTHR35038:SF6">
    <property type="entry name" value="SURFACE LOCALIZED DECAHEME CYTOCHROME C LIPOPROTEIN"/>
    <property type="match status" value="1"/>
</dbReference>
<keyword evidence="3" id="KW-0349">Heme</keyword>
<dbReference type="Gene3D" id="3.90.10.10">
    <property type="entry name" value="Cytochrome C3"/>
    <property type="match status" value="7"/>
</dbReference>
<dbReference type="InterPro" id="IPR003961">
    <property type="entry name" value="FN3_dom"/>
</dbReference>
<evidence type="ECO:0000259" key="9">
    <source>
        <dbReference type="PROSITE" id="PS50853"/>
    </source>
</evidence>
<evidence type="ECO:0000256" key="1">
    <source>
        <dbReference type="ARBA" id="ARBA00004196"/>
    </source>
</evidence>
<dbReference type="Gene3D" id="2.60.40.10">
    <property type="entry name" value="Immunoglobulins"/>
    <property type="match status" value="1"/>
</dbReference>
<organism evidence="10 11">
    <name type="scientific">Carboxydocella sporoproducens DSM 16521</name>
    <dbReference type="NCBI Taxonomy" id="1121270"/>
    <lineage>
        <taxon>Bacteria</taxon>
        <taxon>Bacillati</taxon>
        <taxon>Bacillota</taxon>
        <taxon>Clostridia</taxon>
        <taxon>Eubacteriales</taxon>
        <taxon>Clostridiales Family XVI. Incertae Sedis</taxon>
        <taxon>Carboxydocella</taxon>
    </lineage>
</organism>
<comment type="subcellular location">
    <subcellularLocation>
        <location evidence="1">Cell envelope</location>
    </subcellularLocation>
</comment>
<reference evidence="11" key="1">
    <citation type="submission" date="2017-02" db="EMBL/GenBank/DDBJ databases">
        <authorList>
            <person name="Varghese N."/>
            <person name="Submissions S."/>
        </authorList>
    </citation>
    <scope>NUCLEOTIDE SEQUENCE [LARGE SCALE GENOMIC DNA]</scope>
    <source>
        <strain evidence="11">DSM 16521</strain>
    </source>
</reference>
<accession>A0A1T4SCU8</accession>
<name>A0A1T4SCU8_9FIRM</name>
<dbReference type="InterPro" id="IPR036280">
    <property type="entry name" value="Multihaem_cyt_sf"/>
</dbReference>
<feature type="domain" description="Fibronectin type-III" evidence="9">
    <location>
        <begin position="1157"/>
        <end position="1245"/>
    </location>
</feature>
<protein>
    <submittedName>
        <fullName evidence="10">Cytochrome c3</fullName>
    </submittedName>
</protein>
<evidence type="ECO:0000313" key="11">
    <source>
        <dbReference type="Proteomes" id="UP000189933"/>
    </source>
</evidence>
<keyword evidence="7" id="KW-0408">Iron</keyword>
<dbReference type="SUPFAM" id="SSF49265">
    <property type="entry name" value="Fibronectin type III"/>
    <property type="match status" value="1"/>
</dbReference>
<dbReference type="EMBL" id="FUXM01000051">
    <property type="protein sequence ID" value="SKA26032.1"/>
    <property type="molecule type" value="Genomic_DNA"/>
</dbReference>
<dbReference type="SUPFAM" id="SSF48695">
    <property type="entry name" value="Multiheme cytochromes"/>
    <property type="match status" value="6"/>
</dbReference>
<dbReference type="GO" id="GO:0046872">
    <property type="term" value="F:metal ion binding"/>
    <property type="evidence" value="ECO:0007669"/>
    <property type="project" value="UniProtKB-KW"/>
</dbReference>
<feature type="region of interest" description="Disordered" evidence="8">
    <location>
        <begin position="1420"/>
        <end position="1447"/>
    </location>
</feature>
<evidence type="ECO:0000256" key="3">
    <source>
        <dbReference type="ARBA" id="ARBA00022617"/>
    </source>
</evidence>
<dbReference type="Pfam" id="PF22113">
    <property type="entry name" value="Mtrc-MtrF_II-IV_dom"/>
    <property type="match status" value="1"/>
</dbReference>
<evidence type="ECO:0000256" key="5">
    <source>
        <dbReference type="ARBA" id="ARBA00022729"/>
    </source>
</evidence>
<proteinExistence type="predicted"/>
<evidence type="ECO:0000256" key="8">
    <source>
        <dbReference type="SAM" id="MobiDB-lite"/>
    </source>
</evidence>
<evidence type="ECO:0000313" key="10">
    <source>
        <dbReference type="EMBL" id="SKA26032.1"/>
    </source>
</evidence>
<dbReference type="InterPro" id="IPR036116">
    <property type="entry name" value="FN3_sf"/>
</dbReference>
<dbReference type="CDD" id="cd00063">
    <property type="entry name" value="FN3"/>
    <property type="match status" value="1"/>
</dbReference>
<sequence>MNVNNITSRGGERMVVSALRRKLPGIVLCLMLLVAMVFLSGRAEAQSSSDCALCHQSTVQNFQLSPLTKGSNCAVCHMSGAHASWPTVLVDGVGYFTGTLALQSSASYLHNVHAGNNLQATTSACMRCHSNVSCDACHNNVTHISHSLTKYLPQNNYAADGKTYSLKTLSCWTSNCHGNLPNVVRKRSDGSDLCYNCHSTGLTGHGDIDAKHQTVLPDQLNGSTGPISLNCGQCHLDKLNQEHAGKVNDCANCHGDSVRTDVKTVVDAAKATTDPVADLAAKQCFNCHVNPPLKHQPAHTADNVTNTPALHSDCNTCHSQTDLAGTVKTLATSNQDYSCFVCHNGSRSPLHKAVFSGNNQEYDLPAMHSACATCHGNPAVNDKINSLAATNPASAYSCNECHSGSMQPKHSAALTFGGASLDTVGFHPSCTTCHGNAQVTAIIPQLKATAGSYLCTDCHNGSVASIPKHQAEPEAGAATLDTTQYHPDCATCHANPAAQAKVSGLKQAGSYQCWSCHDGVVAPTATHKATLDQTGVAYETPKMHPSCNTCHLSTDSNVKTQIKVLVGQTSYNCSACHTGSMAPRHQALLEAGGTLYNTASFHPDCTTCHGNQQVVNNISALKTKNPYYCLDCHNGTVAPQPYHQARFDSNGQALSTLTFHSQCATCHGNTNANNTISQLKGTSGYLCTECHNGTVAANPSHQARFDANSSPESTVTIHKDCATCHTNTTVAPIIAQLKGTSGYQCSECHGDISSKHITTISTYPIDCTWCHSTSLVDTHLKPTITLNGTYTCNTCHGTTSPVNSQVQLKLKQCTDCHNGTSVQAPHPSEQYVPRHVNKFPAFLPEYAPDCGSCHNKQFISLHNDVQPPVGPVSCDVCHTRTTYKPIVTSLNTDCSGCHQATMVDRHTTPHNVDTAKYPVAGDCLKCHGTAGNNLLAVHKAKSTSTVTCNTCHGSSRPEVQQAIANNNVSCDACHSGGTGHKHPVNSFEAQEEVSCKACHTTDQATGSTELAKLHLDRGLSCATCHNPTFEGSVIIKDGAINVPYCSSCHDGTKAPARHTSPAPGHTASGYGALTSLDGYSCTNCHSTLKVTELHKSKGCNTCHDNPQSPIFATAQQVITSNWSRNTGTKTGYACDSCHGTVHGSWTILHTSSYVANPPMNCADCHKNYLPEEHLKALQTSSGIAYEVQRSSDYVNFVKVGTTTGTTFSVGSLSPNTTYYFRVRAYDAAGNYSGFSSVVSATTKPAPVTGITKNPGAAEYASGNNGDSVSDTGIRSLSPTALTRITDNKDTFYSTSDVVVKEGSNSDQWLYVRLLEDAKNYTAIKLQVRASWKSTDSAGSIVIYPYKSDGKSINTTSAVTYKITNPAAKGTYADYVIDVTSAASTMQNFGWMKFRIKTGSDGTYKEAAISEVRFLLSSGTSTESSVTTPSTTVAPVTGSTDTQPPTVPGGLTATAVNSAQIDLSWNPSSDNSTSGTGSCAVCHQSTRTEVQTAITQGKVNCDACHTIHADVNTVHTSTFVDSPQWDCSKCHSNVLSVEHQNRGFTCATCHNSTRTDVRTAISSKNTKCTACHVVHTDLTTPHLTGIFPTVSTSDDCLKCHTGQAAEFATTQASYHAILGTSKASGWGGYIGGYTATSQLTCKSCHGPTTPGGTTAYANILPRTWTYTSGSNDKNMLCYMCHDYGTYGGGSSTYKTGFSSGGGSKNLHNLGDHKKGGYLQCTWCHSAVPHGVNRPHLMVLTTDPKPYSSGAVLYKFVDAAPGNYSKSNCGSNSSLCGDHKGY</sequence>
<evidence type="ECO:0000256" key="7">
    <source>
        <dbReference type="ARBA" id="ARBA00023004"/>
    </source>
</evidence>
<gene>
    <name evidence="10" type="ORF">SAMN02745885_02601</name>
</gene>
<feature type="compositionally biased region" description="Low complexity" evidence="8">
    <location>
        <begin position="1420"/>
        <end position="1439"/>
    </location>
</feature>
<dbReference type="Proteomes" id="UP000189933">
    <property type="component" value="Unassembled WGS sequence"/>
</dbReference>
<dbReference type="InterPro" id="IPR051829">
    <property type="entry name" value="Multiheme_Cytochr_ET"/>
</dbReference>
<dbReference type="GO" id="GO:0016491">
    <property type="term" value="F:oxidoreductase activity"/>
    <property type="evidence" value="ECO:0007669"/>
    <property type="project" value="TreeGrafter"/>
</dbReference>
<keyword evidence="11" id="KW-1185">Reference proteome</keyword>
<dbReference type="Pfam" id="PF14537">
    <property type="entry name" value="Cytochrom_c3_2"/>
    <property type="match status" value="1"/>
</dbReference>
<keyword evidence="2" id="KW-0813">Transport</keyword>
<keyword evidence="4" id="KW-0479">Metal-binding</keyword>